<dbReference type="Pfam" id="PF13986">
    <property type="entry name" value="DUF4224"/>
    <property type="match status" value="1"/>
</dbReference>
<reference evidence="2 3" key="1">
    <citation type="submission" date="2018-05" db="EMBL/GenBank/DDBJ databases">
        <title>Draft Genome Sequences for a Diverse set of 7 Haemophilus Species.</title>
        <authorList>
            <person name="Nichols M."/>
            <person name="Topaz N."/>
            <person name="Wang X."/>
            <person name="Wang X."/>
            <person name="Boxrud D."/>
        </authorList>
    </citation>
    <scope>NUCLEOTIDE SEQUENCE [LARGE SCALE GENOMIC DNA]</scope>
    <source>
        <strain evidence="2 3">C2010039593</strain>
    </source>
</reference>
<sequence>MNIYTDFLSREELLFLTGRKQQSKMIEQLNEMGIPFKINAHGAPIVRRDYAAPRPRKNMPANDYDGWISNEIKAS</sequence>
<organism evidence="2 3">
    <name type="scientific">Haemophilus parahaemolyticus</name>
    <dbReference type="NCBI Taxonomy" id="735"/>
    <lineage>
        <taxon>Bacteria</taxon>
        <taxon>Pseudomonadati</taxon>
        <taxon>Pseudomonadota</taxon>
        <taxon>Gammaproteobacteria</taxon>
        <taxon>Pasteurellales</taxon>
        <taxon>Pasteurellaceae</taxon>
        <taxon>Haemophilus</taxon>
    </lineage>
</organism>
<name>A0A369ZNR3_HAEPH</name>
<protein>
    <submittedName>
        <fullName evidence="2">DUF4224 domain-containing protein</fullName>
    </submittedName>
</protein>
<gene>
    <name evidence="2" type="ORF">DPV98_01610</name>
</gene>
<feature type="domain" description="DUF4224" evidence="1">
    <location>
        <begin position="7"/>
        <end position="51"/>
    </location>
</feature>
<dbReference type="RefSeq" id="WP_111312358.1">
    <property type="nucleotide sequence ID" value="NZ_QEQD01000001.1"/>
</dbReference>
<dbReference type="Proteomes" id="UP000253999">
    <property type="component" value="Unassembled WGS sequence"/>
</dbReference>
<evidence type="ECO:0000313" key="3">
    <source>
        <dbReference type="Proteomes" id="UP000253999"/>
    </source>
</evidence>
<dbReference type="InterPro" id="IPR025319">
    <property type="entry name" value="DUF4224"/>
</dbReference>
<evidence type="ECO:0000259" key="1">
    <source>
        <dbReference type="Pfam" id="PF13986"/>
    </source>
</evidence>
<dbReference type="AlphaFoldDB" id="A0A369ZNR3"/>
<proteinExistence type="predicted"/>
<dbReference type="EMBL" id="QEQD01000001">
    <property type="protein sequence ID" value="RDF05992.1"/>
    <property type="molecule type" value="Genomic_DNA"/>
</dbReference>
<evidence type="ECO:0000313" key="2">
    <source>
        <dbReference type="EMBL" id="RDF05992.1"/>
    </source>
</evidence>
<comment type="caution">
    <text evidence="2">The sequence shown here is derived from an EMBL/GenBank/DDBJ whole genome shotgun (WGS) entry which is preliminary data.</text>
</comment>
<accession>A0A369ZNR3</accession>